<evidence type="ECO:0000313" key="1">
    <source>
        <dbReference type="EMBL" id="TXI29182.1"/>
    </source>
</evidence>
<accession>A0A5C7VXF0</accession>
<gene>
    <name evidence="1" type="ORF">E6Q69_15325</name>
</gene>
<dbReference type="AlphaFoldDB" id="A0A5C7VXF0"/>
<comment type="caution">
    <text evidence="1">The sequence shown here is derived from an EMBL/GenBank/DDBJ whole genome shotgun (WGS) entry which is preliminary data.</text>
</comment>
<reference evidence="1 2" key="1">
    <citation type="submission" date="2018-09" db="EMBL/GenBank/DDBJ databases">
        <title>Metagenome Assembled Genomes from an Advanced Water Purification Facility.</title>
        <authorList>
            <person name="Stamps B.W."/>
            <person name="Spear J.R."/>
        </authorList>
    </citation>
    <scope>NUCLEOTIDE SEQUENCE [LARGE SCALE GENOMIC DNA]</scope>
    <source>
        <strain evidence="1">Bin_52_1</strain>
    </source>
</reference>
<dbReference type="Proteomes" id="UP000321110">
    <property type="component" value="Unassembled WGS sequence"/>
</dbReference>
<dbReference type="EMBL" id="SSFO01000257">
    <property type="protein sequence ID" value="TXI29182.1"/>
    <property type="molecule type" value="Genomic_DNA"/>
</dbReference>
<organism evidence="1 2">
    <name type="scientific">Aquipseudomonas alcaligenes</name>
    <name type="common">Pseudomonas alcaligenes</name>
    <dbReference type="NCBI Taxonomy" id="43263"/>
    <lineage>
        <taxon>Bacteria</taxon>
        <taxon>Pseudomonadati</taxon>
        <taxon>Pseudomonadota</taxon>
        <taxon>Gammaproteobacteria</taxon>
        <taxon>Pseudomonadales</taxon>
        <taxon>Pseudomonadaceae</taxon>
        <taxon>Aquipseudomonas</taxon>
    </lineage>
</organism>
<protein>
    <submittedName>
        <fullName evidence="1">Uncharacterized protein</fullName>
    </submittedName>
</protein>
<name>A0A5C7VXF0_AQUAC</name>
<evidence type="ECO:0000313" key="2">
    <source>
        <dbReference type="Proteomes" id="UP000321110"/>
    </source>
</evidence>
<proteinExistence type="predicted"/>
<sequence>MSADLIRLSDFVPEYARYYEVSPQEAAHDLYEIIEALFQEYAVRQGKLLPEHVFWVGGARSSQPSSKGYELDFGGLRKYFKALAGSSGAEASLLDCFCGADSDYTSIPARVVYSSRASLFEWIVSAGIESPNFILGIDGLEEGGRRNSVEGLQAKELGYISKIISGLVNLVFEVDKAHSEQQLDKAGRERADKIKREASKLRNERKNFDLPKAILSLAEEAGVDMCKDARAFRRYMEGRSRPGKR</sequence>